<dbReference type="Proteomes" id="UP000196708">
    <property type="component" value="Chromosome 1"/>
</dbReference>
<sequence length="71" mass="7889">MKNITGYPISERIIPELFFTAREKANVCFKGGYFQPIIALKKSPRVEGMKMVIAVFICGAVFFVVGMSGCH</sequence>
<dbReference type="AlphaFoldDB" id="A0A1Z2SAS1"/>
<reference evidence="2 3" key="1">
    <citation type="submission" date="2016-12" db="EMBL/GenBank/DDBJ databases">
        <authorList>
            <person name="Song W.-J."/>
            <person name="Kurnit D.M."/>
        </authorList>
    </citation>
    <scope>NUCLEOTIDE SEQUENCE [LARGE SCALE GENOMIC DNA]</scope>
    <source>
        <strain evidence="2 3">ATCC 43942</strain>
    </source>
</reference>
<feature type="transmembrane region" description="Helical" evidence="1">
    <location>
        <begin position="51"/>
        <end position="69"/>
    </location>
</feature>
<protein>
    <submittedName>
        <fullName evidence="2">Uncharacterized protein</fullName>
    </submittedName>
</protein>
<organism evidence="2 3">
    <name type="scientific">Vibrio gazogenes</name>
    <dbReference type="NCBI Taxonomy" id="687"/>
    <lineage>
        <taxon>Bacteria</taxon>
        <taxon>Pseudomonadati</taxon>
        <taxon>Pseudomonadota</taxon>
        <taxon>Gammaproteobacteria</taxon>
        <taxon>Vibrionales</taxon>
        <taxon>Vibrionaceae</taxon>
        <taxon>Vibrio</taxon>
    </lineage>
</organism>
<dbReference type="KEGG" id="vga:BSQ33_00090"/>
<dbReference type="EMBL" id="CP018835">
    <property type="protein sequence ID" value="ASA54278.1"/>
    <property type="molecule type" value="Genomic_DNA"/>
</dbReference>
<keyword evidence="1" id="KW-0812">Transmembrane</keyword>
<evidence type="ECO:0000256" key="1">
    <source>
        <dbReference type="SAM" id="Phobius"/>
    </source>
</evidence>
<gene>
    <name evidence="2" type="ORF">BSQ33_00090</name>
</gene>
<accession>A0A1Z2SAS1</accession>
<name>A0A1Z2SAS1_VIBGA</name>
<keyword evidence="1" id="KW-0472">Membrane</keyword>
<proteinExistence type="predicted"/>
<evidence type="ECO:0000313" key="2">
    <source>
        <dbReference type="EMBL" id="ASA54278.1"/>
    </source>
</evidence>
<evidence type="ECO:0000313" key="3">
    <source>
        <dbReference type="Proteomes" id="UP000196708"/>
    </source>
</evidence>
<keyword evidence="1" id="KW-1133">Transmembrane helix</keyword>